<dbReference type="Proteomes" id="UP000663720">
    <property type="component" value="Chromosome"/>
</dbReference>
<sequence length="176" mass="19642">MFKPISSILFATNLAENCKPAFDFAVSLAAKYQAVIILLHVIEKMPDYAERRLVGLLGQKHWEEITKNHENDARAALIGKKSSSSLIRKALEEFCSEAGIDDSSCGYHSREVVVKDGEIVDEIISLSKEYHADMIIMGARKGFLKDNKIGSHIKEVMRKTKIPVLVVPPYPLEKAS</sequence>
<dbReference type="CDD" id="cd00293">
    <property type="entry name" value="USP-like"/>
    <property type="match status" value="1"/>
</dbReference>
<dbReference type="InterPro" id="IPR014729">
    <property type="entry name" value="Rossmann-like_a/b/a_fold"/>
</dbReference>
<dbReference type="RefSeq" id="WP_207688126.1">
    <property type="nucleotide sequence ID" value="NZ_CP061799.1"/>
</dbReference>
<dbReference type="SUPFAM" id="SSF52402">
    <property type="entry name" value="Adenine nucleotide alpha hydrolases-like"/>
    <property type="match status" value="1"/>
</dbReference>
<name>A0A975BBD8_9BACT</name>
<dbReference type="InterPro" id="IPR006015">
    <property type="entry name" value="Universal_stress_UspA"/>
</dbReference>
<dbReference type="PRINTS" id="PR01438">
    <property type="entry name" value="UNVRSLSTRESS"/>
</dbReference>
<protein>
    <submittedName>
        <fullName evidence="3">Universal stress protein A domain-containing protein</fullName>
    </submittedName>
</protein>
<dbReference type="Gene3D" id="3.40.50.620">
    <property type="entry name" value="HUPs"/>
    <property type="match status" value="1"/>
</dbReference>
<keyword evidence="4" id="KW-1185">Reference proteome</keyword>
<dbReference type="Pfam" id="PF00582">
    <property type="entry name" value="Usp"/>
    <property type="match status" value="1"/>
</dbReference>
<evidence type="ECO:0000313" key="4">
    <source>
        <dbReference type="Proteomes" id="UP000663720"/>
    </source>
</evidence>
<dbReference type="PANTHER" id="PTHR46268">
    <property type="entry name" value="STRESS RESPONSE PROTEIN NHAX"/>
    <property type="match status" value="1"/>
</dbReference>
<accession>A0A975BBD8</accession>
<gene>
    <name evidence="3" type="ORF">dnl_45340</name>
</gene>
<dbReference type="AlphaFoldDB" id="A0A975BBD8"/>
<evidence type="ECO:0000313" key="3">
    <source>
        <dbReference type="EMBL" id="QTA82165.1"/>
    </source>
</evidence>
<feature type="domain" description="UspA" evidence="2">
    <location>
        <begin position="7"/>
        <end position="168"/>
    </location>
</feature>
<proteinExistence type="inferred from homology"/>
<organism evidence="3 4">
    <name type="scientific">Desulfonema limicola</name>
    <dbReference type="NCBI Taxonomy" id="45656"/>
    <lineage>
        <taxon>Bacteria</taxon>
        <taxon>Pseudomonadati</taxon>
        <taxon>Thermodesulfobacteriota</taxon>
        <taxon>Desulfobacteria</taxon>
        <taxon>Desulfobacterales</taxon>
        <taxon>Desulfococcaceae</taxon>
        <taxon>Desulfonema</taxon>
    </lineage>
</organism>
<reference evidence="3" key="1">
    <citation type="journal article" date="2021" name="Microb. Physiol.">
        <title>Proteogenomic Insights into the Physiology of Marine, Sulfate-Reducing, Filamentous Desulfonema limicola and Desulfonema magnum.</title>
        <authorList>
            <person name="Schnaars V."/>
            <person name="Wohlbrand L."/>
            <person name="Scheve S."/>
            <person name="Hinrichs C."/>
            <person name="Reinhardt R."/>
            <person name="Rabus R."/>
        </authorList>
    </citation>
    <scope>NUCLEOTIDE SEQUENCE</scope>
    <source>
        <strain evidence="3">5ac10</strain>
    </source>
</reference>
<evidence type="ECO:0000259" key="2">
    <source>
        <dbReference type="Pfam" id="PF00582"/>
    </source>
</evidence>
<dbReference type="EMBL" id="CP061799">
    <property type="protein sequence ID" value="QTA82165.1"/>
    <property type="molecule type" value="Genomic_DNA"/>
</dbReference>
<comment type="similarity">
    <text evidence="1">Belongs to the universal stress protein A family.</text>
</comment>
<evidence type="ECO:0000256" key="1">
    <source>
        <dbReference type="ARBA" id="ARBA00008791"/>
    </source>
</evidence>
<dbReference type="KEGG" id="dli:dnl_45340"/>
<dbReference type="PANTHER" id="PTHR46268:SF6">
    <property type="entry name" value="UNIVERSAL STRESS PROTEIN UP12"/>
    <property type="match status" value="1"/>
</dbReference>
<dbReference type="InterPro" id="IPR006016">
    <property type="entry name" value="UspA"/>
</dbReference>